<reference evidence="2" key="1">
    <citation type="submission" date="2016-01" db="EMBL/GenBank/DDBJ databases">
        <authorList>
            <person name="Peeters C."/>
        </authorList>
    </citation>
    <scope>NUCLEOTIDE SEQUENCE [LARGE SCALE GENOMIC DNA]</scope>
    <source>
        <strain evidence="2">LMG 29326</strain>
    </source>
</reference>
<protein>
    <submittedName>
        <fullName evidence="2">Cell surface protein</fullName>
    </submittedName>
</protein>
<sequence>MSAADALNNGAGGMIGSNGSLESATTRSAINAGTINITDKDRQAQDVSTLSRDTSITNGTVSKLPDVNDVLGKQADLMNATAAAGEAVAKGIGQLADSKRDGALADAKAAYERGDLDAMQSYLDVADSWGESGSNRIALHVAGGGLIGGLGGGSIGGGAQGAAGAGMSAALADQTKRIADTIADGTGSELIGKFAGNTLNVIGGGIIGGPAGAAAASNVNLYNQWNDKKEGEAAKEAKELRQILDKERAMLGQKPVQTADIGAARVRPPVGALGGKTATSSGAANAATYAGLKGQLAGENLANIAAQDPRLAAAVDGSGTKNINFNIGIGTAAEADQLGKIWVGDGAKMTTDGKGWVSADGTRVYRAPTVKPNVPVEFSPTGIQANFQQLENGKVISNGHLNVTK</sequence>
<accession>A0A158EBQ3</accession>
<evidence type="ECO:0000256" key="1">
    <source>
        <dbReference type="SAM" id="MobiDB-lite"/>
    </source>
</evidence>
<proteinExistence type="predicted"/>
<dbReference type="AlphaFoldDB" id="A0A158EBQ3"/>
<evidence type="ECO:0000313" key="3">
    <source>
        <dbReference type="Proteomes" id="UP000054978"/>
    </source>
</evidence>
<dbReference type="Proteomes" id="UP000054978">
    <property type="component" value="Unassembled WGS sequence"/>
</dbReference>
<dbReference type="STRING" id="1777144.AWB83_07000"/>
<organism evidence="2 3">
    <name type="scientific">Caballeronia ptereochthonis</name>
    <dbReference type="NCBI Taxonomy" id="1777144"/>
    <lineage>
        <taxon>Bacteria</taxon>
        <taxon>Pseudomonadati</taxon>
        <taxon>Pseudomonadota</taxon>
        <taxon>Betaproteobacteria</taxon>
        <taxon>Burkholderiales</taxon>
        <taxon>Burkholderiaceae</taxon>
        <taxon>Caballeronia</taxon>
    </lineage>
</organism>
<dbReference type="EMBL" id="FCOB02000080">
    <property type="protein sequence ID" value="SAL04278.1"/>
    <property type="molecule type" value="Genomic_DNA"/>
</dbReference>
<evidence type="ECO:0000313" key="2">
    <source>
        <dbReference type="EMBL" id="SAL04278.1"/>
    </source>
</evidence>
<gene>
    <name evidence="2" type="ORF">AWB83_07000</name>
</gene>
<keyword evidence="3" id="KW-1185">Reference proteome</keyword>
<comment type="caution">
    <text evidence="2">The sequence shown here is derived from an EMBL/GenBank/DDBJ whole genome shotgun (WGS) entry which is preliminary data.</text>
</comment>
<feature type="region of interest" description="Disordered" evidence="1">
    <location>
        <begin position="1"/>
        <end position="20"/>
    </location>
</feature>
<name>A0A158EBQ3_9BURK</name>